<proteinExistence type="predicted"/>
<name>A0A454CUR2_VIBHA</name>
<organism evidence="1 2">
    <name type="scientific">Vibrio harveyi</name>
    <name type="common">Beneckea harveyi</name>
    <dbReference type="NCBI Taxonomy" id="669"/>
    <lineage>
        <taxon>Bacteria</taxon>
        <taxon>Pseudomonadati</taxon>
        <taxon>Pseudomonadota</taxon>
        <taxon>Gammaproteobacteria</taxon>
        <taxon>Vibrionales</taxon>
        <taxon>Vibrionaceae</taxon>
        <taxon>Vibrio</taxon>
    </lineage>
</organism>
<accession>A0A454CUR2</accession>
<gene>
    <name evidence="1" type="ORF">VCHENC02_4097A</name>
</gene>
<protein>
    <submittedName>
        <fullName evidence="1">Putative methyl-accepting chemotaxis protein</fullName>
    </submittedName>
</protein>
<dbReference type="AlphaFoldDB" id="A0A454CUR2"/>
<comment type="caution">
    <text evidence="1">The sequence shown here is derived from an EMBL/GenBank/DDBJ whole genome shotgun (WGS) entry which is preliminary data.</text>
</comment>
<dbReference type="Proteomes" id="UP000008367">
    <property type="component" value="Unassembled WGS sequence"/>
</dbReference>
<dbReference type="EMBL" id="AJSR01001766">
    <property type="protein sequence ID" value="EKM30156.1"/>
    <property type="molecule type" value="Genomic_DNA"/>
</dbReference>
<feature type="non-terminal residue" evidence="1">
    <location>
        <position position="174"/>
    </location>
</feature>
<sequence length="174" mass="19362">MAFTLLIAMGMTTNAFTDVNKQVNEKVKTQLTDATNTDLQNTAIQQGLNVANQLDPVLANLKQVRSIIELSAETDASADLIVKQFTAALEAQNKAVFAGYMVWQDKTWSQQTTFSPEIGFNSQGYLAPFFSPNDKNSFDAVAMESFSNTELNNNGERKDDWHLMPYETGKTFVM</sequence>
<dbReference type="Gene3D" id="3.30.450.20">
    <property type="entry name" value="PAS domain"/>
    <property type="match status" value="1"/>
</dbReference>
<reference evidence="1 2" key="1">
    <citation type="submission" date="2012-10" db="EMBL/GenBank/DDBJ databases">
        <title>Genome sequence of Vibrio Cholerae HENC-02.</title>
        <authorList>
            <person name="Eppinger M."/>
            <person name="Hasan N.A."/>
            <person name="Sengamalay N."/>
            <person name="Hine E."/>
            <person name="Su Q."/>
            <person name="Daugherty S.C."/>
            <person name="Young S."/>
            <person name="Sadzewicz L."/>
            <person name="Tallon L."/>
            <person name="Cebula T.A."/>
            <person name="Ravel J."/>
            <person name="Colwell R.R."/>
        </authorList>
    </citation>
    <scope>NUCLEOTIDE SEQUENCE [LARGE SCALE GENOMIC DNA]</scope>
    <source>
        <strain evidence="1 2">HENC-02</strain>
    </source>
</reference>
<evidence type="ECO:0000313" key="2">
    <source>
        <dbReference type="Proteomes" id="UP000008367"/>
    </source>
</evidence>
<evidence type="ECO:0000313" key="1">
    <source>
        <dbReference type="EMBL" id="EKM30156.1"/>
    </source>
</evidence>